<keyword evidence="4 6" id="KW-1133">Transmembrane helix</keyword>
<protein>
    <submittedName>
        <fullName evidence="7">Uncharacterized protein</fullName>
    </submittedName>
</protein>
<feature type="transmembrane region" description="Helical" evidence="6">
    <location>
        <begin position="195"/>
        <end position="213"/>
    </location>
</feature>
<evidence type="ECO:0000256" key="5">
    <source>
        <dbReference type="ARBA" id="ARBA00023136"/>
    </source>
</evidence>
<feature type="transmembrane region" description="Helical" evidence="6">
    <location>
        <begin position="130"/>
        <end position="148"/>
    </location>
</feature>
<dbReference type="InterPro" id="IPR000791">
    <property type="entry name" value="Gpr1/Fun34/SatP-like"/>
</dbReference>
<keyword evidence="8" id="KW-1185">Reference proteome</keyword>
<gene>
    <name evidence="7" type="ORF">WHR41_09363</name>
</gene>
<comment type="caution">
    <text evidence="7">The sequence shown here is derived from an EMBL/GenBank/DDBJ whole genome shotgun (WGS) entry which is preliminary data.</text>
</comment>
<accession>A0AB34KAS1</accession>
<comment type="subcellular location">
    <subcellularLocation>
        <location evidence="1">Membrane</location>
        <topology evidence="1">Multi-pass membrane protein</topology>
    </subcellularLocation>
</comment>
<evidence type="ECO:0000313" key="7">
    <source>
        <dbReference type="EMBL" id="KAL1582084.1"/>
    </source>
</evidence>
<keyword evidence="5 6" id="KW-0472">Membrane</keyword>
<reference evidence="7 8" key="1">
    <citation type="journal article" date="2020" name="Microbiol. Resour. Announc.">
        <title>Draft Genome Sequence of a Cladosporium Species Isolated from the Mesophotic Ascidian Didemnum maculosum.</title>
        <authorList>
            <person name="Gioti A."/>
            <person name="Siaperas R."/>
            <person name="Nikolaivits E."/>
            <person name="Le Goff G."/>
            <person name="Ouazzani J."/>
            <person name="Kotoulas G."/>
            <person name="Topakas E."/>
        </authorList>
    </citation>
    <scope>NUCLEOTIDE SEQUENCE [LARGE SCALE GENOMIC DNA]</scope>
    <source>
        <strain evidence="7 8">TM138-S3</strain>
    </source>
</reference>
<dbReference type="Proteomes" id="UP000803884">
    <property type="component" value="Unassembled WGS sequence"/>
</dbReference>
<organism evidence="7 8">
    <name type="scientific">Cladosporium halotolerans</name>
    <dbReference type="NCBI Taxonomy" id="1052096"/>
    <lineage>
        <taxon>Eukaryota</taxon>
        <taxon>Fungi</taxon>
        <taxon>Dikarya</taxon>
        <taxon>Ascomycota</taxon>
        <taxon>Pezizomycotina</taxon>
        <taxon>Dothideomycetes</taxon>
        <taxon>Dothideomycetidae</taxon>
        <taxon>Cladosporiales</taxon>
        <taxon>Cladosporiaceae</taxon>
        <taxon>Cladosporium</taxon>
    </lineage>
</organism>
<dbReference type="InterPro" id="IPR051633">
    <property type="entry name" value="AceTr"/>
</dbReference>
<proteinExistence type="inferred from homology"/>
<dbReference type="PANTHER" id="PTHR31123:SF1">
    <property type="entry name" value="ACCUMULATION OF DYADS PROTEIN 2-RELATED"/>
    <property type="match status" value="1"/>
</dbReference>
<feature type="transmembrane region" description="Helical" evidence="6">
    <location>
        <begin position="34"/>
        <end position="52"/>
    </location>
</feature>
<evidence type="ECO:0000256" key="2">
    <source>
        <dbReference type="ARBA" id="ARBA00005587"/>
    </source>
</evidence>
<feature type="transmembrane region" description="Helical" evidence="6">
    <location>
        <begin position="64"/>
        <end position="85"/>
    </location>
</feature>
<evidence type="ECO:0000256" key="3">
    <source>
        <dbReference type="ARBA" id="ARBA00022692"/>
    </source>
</evidence>
<dbReference type="GeneID" id="96010804"/>
<feature type="transmembrane region" description="Helical" evidence="6">
    <location>
        <begin position="97"/>
        <end position="118"/>
    </location>
</feature>
<evidence type="ECO:0000256" key="1">
    <source>
        <dbReference type="ARBA" id="ARBA00004141"/>
    </source>
</evidence>
<dbReference type="EMBL" id="JAAQHG020000070">
    <property type="protein sequence ID" value="KAL1582084.1"/>
    <property type="molecule type" value="Genomic_DNA"/>
</dbReference>
<name>A0AB34KAS1_9PEZI</name>
<sequence>MSVESDARHDEKRQDILQSTPNVQIFLKPIAPPAALGLAGFAGSTWITSSYIAEWWGGPESPTIFFPFVGIFGGLAQFIAGIYGFQARDTLVTVINTLWGSFWIAIGILYAFVAAGALEPHSVHTHFPELASWFVVLCVFTWSSALAASARDVVLTACLTSLAIGSTIACCLFSYNGGTSERSGSGDSESGSVTMGIKAASYFWMLAALLAWWRVTVYLVEEAYGPGHAITKFFPIGRTPMEKRAPLVIPGLGEPGVKRGVPKFLPT</sequence>
<evidence type="ECO:0000256" key="4">
    <source>
        <dbReference type="ARBA" id="ARBA00022989"/>
    </source>
</evidence>
<dbReference type="PANTHER" id="PTHR31123">
    <property type="entry name" value="ACCUMULATION OF DYADS PROTEIN 2-RELATED"/>
    <property type="match status" value="1"/>
</dbReference>
<dbReference type="GO" id="GO:0005886">
    <property type="term" value="C:plasma membrane"/>
    <property type="evidence" value="ECO:0007669"/>
    <property type="project" value="TreeGrafter"/>
</dbReference>
<feature type="transmembrane region" description="Helical" evidence="6">
    <location>
        <begin position="153"/>
        <end position="175"/>
    </location>
</feature>
<evidence type="ECO:0000256" key="6">
    <source>
        <dbReference type="SAM" id="Phobius"/>
    </source>
</evidence>
<dbReference type="Pfam" id="PF01184">
    <property type="entry name" value="Gpr1_Fun34_YaaH"/>
    <property type="match status" value="1"/>
</dbReference>
<dbReference type="GO" id="GO:0015123">
    <property type="term" value="F:acetate transmembrane transporter activity"/>
    <property type="evidence" value="ECO:0007669"/>
    <property type="project" value="TreeGrafter"/>
</dbReference>
<comment type="similarity">
    <text evidence="2">Belongs to the acetate uptake transporter (AceTr) (TC 2.A.96) family.</text>
</comment>
<dbReference type="AlphaFoldDB" id="A0AB34KAS1"/>
<dbReference type="RefSeq" id="XP_069225191.1">
    <property type="nucleotide sequence ID" value="XM_069377966.1"/>
</dbReference>
<evidence type="ECO:0000313" key="8">
    <source>
        <dbReference type="Proteomes" id="UP000803884"/>
    </source>
</evidence>
<keyword evidence="3 6" id="KW-0812">Transmembrane</keyword>